<name>A0AAJ0HQM1_9PEZI</name>
<evidence type="ECO:0000313" key="11">
    <source>
        <dbReference type="EMBL" id="KAK3359583.1"/>
    </source>
</evidence>
<dbReference type="GO" id="GO:0003724">
    <property type="term" value="F:RNA helicase activity"/>
    <property type="evidence" value="ECO:0007669"/>
    <property type="project" value="UniProtKB-EC"/>
</dbReference>
<evidence type="ECO:0000259" key="9">
    <source>
        <dbReference type="PROSITE" id="PS51192"/>
    </source>
</evidence>
<proteinExistence type="inferred from homology"/>
<dbReference type="PROSITE" id="PS51194">
    <property type="entry name" value="HELICASE_CTER"/>
    <property type="match status" value="1"/>
</dbReference>
<dbReference type="EC" id="3.6.4.13" evidence="7"/>
<evidence type="ECO:0000256" key="5">
    <source>
        <dbReference type="ARBA" id="ARBA00022884"/>
    </source>
</evidence>
<dbReference type="Pfam" id="PF00271">
    <property type="entry name" value="Helicase_C"/>
    <property type="match status" value="1"/>
</dbReference>
<dbReference type="InterPro" id="IPR000629">
    <property type="entry name" value="RNA-helicase_DEAD-box_CS"/>
</dbReference>
<keyword evidence="5 7" id="KW-0694">RNA-binding</keyword>
<dbReference type="PANTHER" id="PTHR24031">
    <property type="entry name" value="RNA HELICASE"/>
    <property type="match status" value="1"/>
</dbReference>
<evidence type="ECO:0000259" key="10">
    <source>
        <dbReference type="PROSITE" id="PS51194"/>
    </source>
</evidence>
<accession>A0AAJ0HQM1</accession>
<evidence type="ECO:0000256" key="1">
    <source>
        <dbReference type="ARBA" id="ARBA00022741"/>
    </source>
</evidence>
<dbReference type="InterPro" id="IPR027417">
    <property type="entry name" value="P-loop_NTPase"/>
</dbReference>
<feature type="domain" description="Helicase C-terminal" evidence="10">
    <location>
        <begin position="353"/>
        <end position="534"/>
    </location>
</feature>
<keyword evidence="4 6" id="KW-0067">ATP-binding</keyword>
<reference evidence="11" key="1">
    <citation type="journal article" date="2023" name="Mol. Phylogenet. Evol.">
        <title>Genome-scale phylogeny and comparative genomics of the fungal order Sordariales.</title>
        <authorList>
            <person name="Hensen N."/>
            <person name="Bonometti L."/>
            <person name="Westerberg I."/>
            <person name="Brannstrom I.O."/>
            <person name="Guillou S."/>
            <person name="Cros-Aarteil S."/>
            <person name="Calhoun S."/>
            <person name="Haridas S."/>
            <person name="Kuo A."/>
            <person name="Mondo S."/>
            <person name="Pangilinan J."/>
            <person name="Riley R."/>
            <person name="LaButti K."/>
            <person name="Andreopoulos B."/>
            <person name="Lipzen A."/>
            <person name="Chen C."/>
            <person name="Yan M."/>
            <person name="Daum C."/>
            <person name="Ng V."/>
            <person name="Clum A."/>
            <person name="Steindorff A."/>
            <person name="Ohm R.A."/>
            <person name="Martin F."/>
            <person name="Silar P."/>
            <person name="Natvig D.O."/>
            <person name="Lalanne C."/>
            <person name="Gautier V."/>
            <person name="Ament-Velasquez S.L."/>
            <person name="Kruys A."/>
            <person name="Hutchinson M.I."/>
            <person name="Powell A.J."/>
            <person name="Barry K."/>
            <person name="Miller A.N."/>
            <person name="Grigoriev I.V."/>
            <person name="Debuchy R."/>
            <person name="Gladieux P."/>
            <person name="Hiltunen Thoren M."/>
            <person name="Johannesson H."/>
        </authorList>
    </citation>
    <scope>NUCLEOTIDE SEQUENCE</scope>
    <source>
        <strain evidence="11">CBS 955.72</strain>
    </source>
</reference>
<dbReference type="SMART" id="SM00490">
    <property type="entry name" value="HELICc"/>
    <property type="match status" value="1"/>
</dbReference>
<evidence type="ECO:0000256" key="2">
    <source>
        <dbReference type="ARBA" id="ARBA00022801"/>
    </source>
</evidence>
<feature type="compositionally biased region" description="Gly residues" evidence="8">
    <location>
        <begin position="602"/>
        <end position="625"/>
    </location>
</feature>
<evidence type="ECO:0000256" key="6">
    <source>
        <dbReference type="RuleBase" id="RU000492"/>
    </source>
</evidence>
<keyword evidence="12" id="KW-1185">Reference proteome</keyword>
<dbReference type="InterPro" id="IPR001650">
    <property type="entry name" value="Helicase_C-like"/>
</dbReference>
<dbReference type="Pfam" id="PF00270">
    <property type="entry name" value="DEAD"/>
    <property type="match status" value="1"/>
</dbReference>
<dbReference type="Gene3D" id="3.40.50.300">
    <property type="entry name" value="P-loop containing nucleotide triphosphate hydrolases"/>
    <property type="match status" value="2"/>
</dbReference>
<dbReference type="AlphaFoldDB" id="A0AAJ0HQM1"/>
<comment type="function">
    <text evidence="7">RNA helicase.</text>
</comment>
<dbReference type="Proteomes" id="UP001275084">
    <property type="component" value="Unassembled WGS sequence"/>
</dbReference>
<evidence type="ECO:0000313" key="12">
    <source>
        <dbReference type="Proteomes" id="UP001275084"/>
    </source>
</evidence>
<keyword evidence="1 6" id="KW-0547">Nucleotide-binding</keyword>
<dbReference type="InterPro" id="IPR011545">
    <property type="entry name" value="DEAD/DEAH_box_helicase_dom"/>
</dbReference>
<dbReference type="SUPFAM" id="SSF52540">
    <property type="entry name" value="P-loop containing nucleoside triphosphate hydrolases"/>
    <property type="match status" value="2"/>
</dbReference>
<dbReference type="PROSITE" id="PS00039">
    <property type="entry name" value="DEAD_ATP_HELICASE"/>
    <property type="match status" value="1"/>
</dbReference>
<evidence type="ECO:0000256" key="4">
    <source>
        <dbReference type="ARBA" id="ARBA00022840"/>
    </source>
</evidence>
<comment type="caution">
    <text evidence="11">The sequence shown here is derived from an EMBL/GenBank/DDBJ whole genome shotgun (WGS) entry which is preliminary data.</text>
</comment>
<gene>
    <name evidence="11" type="ORF">B0T25DRAFT_628944</name>
</gene>
<evidence type="ECO:0000256" key="8">
    <source>
        <dbReference type="SAM" id="MobiDB-lite"/>
    </source>
</evidence>
<dbReference type="GO" id="GO:0003723">
    <property type="term" value="F:RNA binding"/>
    <property type="evidence" value="ECO:0007669"/>
    <property type="project" value="UniProtKB-UniRule"/>
</dbReference>
<sequence>MCLAISAEHRSPPYLLALVMLASRVQAYSAHTGLLINVNQTLFRNLSASVASPQVRYLTRLTVHRDQRIHQTLRSPLPPARRYLAELSTATTSEIEVRTEPAAATMEHIIEKAPYSQMAGRLQPQLLRALGQMQYKFMTPVQQKVLQLPTFHDDCLVQAKTGTGKTIAFLLPALQTLLSTKDLPLSQVGLLVLAPTRELAQQIADECDKLTSLCKPALECHIAVGGSKKATHLSKFLKGKPTILVATPGRLIDYLSDAATRAKFTSIRCLVLDEADRMLDAGFMPALMKILEQIPAKATAKWQGMCFSATMPPEINKVLHLVLKPGHVRISTIDKNEVPTVEAIPQSVIAVDSIDDVLVSLHSLLACERIDNPSLKAVIFSSTARQAGLLYHIFGSSGGAAPGKLSVYQMHSRMNQAARNRTVEEFKAATQGLLFASDVVGRGMDFPDIGLVVQIGLPSDKEQYIHRVGRTGRAGKTGRAVMVLTPPEMNFVRSNPEFPIKVTKVAHPKAEAVPSADIIQKALAKVPDQTKEQAYVAFLGFTKTLKKIHGLDSAAVVQLANRFSASLGVSEPPMLEASTVGKMGLKGVPGLNIRRGPAPPRGDGGGRGGRGGFGGGGRGRGGPGASGRKKPFESDSTPSASAGEGGFTGGRPSGGPDRKRPRRDAK</sequence>
<feature type="domain" description="Helicase ATP-binding" evidence="9">
    <location>
        <begin position="146"/>
        <end position="329"/>
    </location>
</feature>
<dbReference type="InterPro" id="IPR014001">
    <property type="entry name" value="Helicase_ATP-bd"/>
</dbReference>
<reference evidence="11" key="2">
    <citation type="submission" date="2023-06" db="EMBL/GenBank/DDBJ databases">
        <authorList>
            <consortium name="Lawrence Berkeley National Laboratory"/>
            <person name="Haridas S."/>
            <person name="Hensen N."/>
            <person name="Bonometti L."/>
            <person name="Westerberg I."/>
            <person name="Brannstrom I.O."/>
            <person name="Guillou S."/>
            <person name="Cros-Aarteil S."/>
            <person name="Calhoun S."/>
            <person name="Kuo A."/>
            <person name="Mondo S."/>
            <person name="Pangilinan J."/>
            <person name="Riley R."/>
            <person name="Labutti K."/>
            <person name="Andreopoulos B."/>
            <person name="Lipzen A."/>
            <person name="Chen C."/>
            <person name="Yanf M."/>
            <person name="Daum C."/>
            <person name="Ng V."/>
            <person name="Clum A."/>
            <person name="Steindorff A."/>
            <person name="Ohm R."/>
            <person name="Martin F."/>
            <person name="Silar P."/>
            <person name="Natvig D."/>
            <person name="Lalanne C."/>
            <person name="Gautier V."/>
            <person name="Ament-Velasquez S.L."/>
            <person name="Kruys A."/>
            <person name="Hutchinson M.I."/>
            <person name="Powell A.J."/>
            <person name="Barry K."/>
            <person name="Miller A.N."/>
            <person name="Grigoriev I.V."/>
            <person name="Debuchy R."/>
            <person name="Gladieux P."/>
            <person name="Thoren M.H."/>
            <person name="Johannesson H."/>
        </authorList>
    </citation>
    <scope>NUCLEOTIDE SEQUENCE</scope>
    <source>
        <strain evidence="11">CBS 955.72</strain>
    </source>
</reference>
<organism evidence="11 12">
    <name type="scientific">Lasiosphaeria hispida</name>
    <dbReference type="NCBI Taxonomy" id="260671"/>
    <lineage>
        <taxon>Eukaryota</taxon>
        <taxon>Fungi</taxon>
        <taxon>Dikarya</taxon>
        <taxon>Ascomycota</taxon>
        <taxon>Pezizomycotina</taxon>
        <taxon>Sordariomycetes</taxon>
        <taxon>Sordariomycetidae</taxon>
        <taxon>Sordariales</taxon>
        <taxon>Lasiosphaeriaceae</taxon>
        <taxon>Lasiosphaeria</taxon>
    </lineage>
</organism>
<evidence type="ECO:0000256" key="3">
    <source>
        <dbReference type="ARBA" id="ARBA00022806"/>
    </source>
</evidence>
<dbReference type="PROSITE" id="PS51192">
    <property type="entry name" value="HELICASE_ATP_BIND_1"/>
    <property type="match status" value="1"/>
</dbReference>
<dbReference type="SMART" id="SM00487">
    <property type="entry name" value="DEXDc"/>
    <property type="match status" value="1"/>
</dbReference>
<feature type="compositionally biased region" description="Gly residues" evidence="8">
    <location>
        <begin position="643"/>
        <end position="653"/>
    </location>
</feature>
<feature type="region of interest" description="Disordered" evidence="8">
    <location>
        <begin position="586"/>
        <end position="666"/>
    </location>
</feature>
<comment type="domain">
    <text evidence="7">The Q motif is unique to and characteristic of the DEAD box family of RNA helicases and controls ATP binding and hydrolysis.</text>
</comment>
<keyword evidence="2 6" id="KW-0378">Hydrolase</keyword>
<dbReference type="CDD" id="cd17964">
    <property type="entry name" value="DEADc_MSS116"/>
    <property type="match status" value="1"/>
</dbReference>
<dbReference type="EMBL" id="JAUIQD010000002">
    <property type="protein sequence ID" value="KAK3359583.1"/>
    <property type="molecule type" value="Genomic_DNA"/>
</dbReference>
<dbReference type="GO" id="GO:0005524">
    <property type="term" value="F:ATP binding"/>
    <property type="evidence" value="ECO:0007669"/>
    <property type="project" value="UniProtKB-UniRule"/>
</dbReference>
<protein>
    <recommendedName>
        <fullName evidence="7">ATP-dependent RNA helicase</fullName>
        <ecNumber evidence="7">3.6.4.13</ecNumber>
    </recommendedName>
</protein>
<dbReference type="GO" id="GO:0016787">
    <property type="term" value="F:hydrolase activity"/>
    <property type="evidence" value="ECO:0007669"/>
    <property type="project" value="UniProtKB-KW"/>
</dbReference>
<comment type="catalytic activity">
    <reaction evidence="7">
        <text>ATP + H2O = ADP + phosphate + H(+)</text>
        <dbReference type="Rhea" id="RHEA:13065"/>
        <dbReference type="ChEBI" id="CHEBI:15377"/>
        <dbReference type="ChEBI" id="CHEBI:15378"/>
        <dbReference type="ChEBI" id="CHEBI:30616"/>
        <dbReference type="ChEBI" id="CHEBI:43474"/>
        <dbReference type="ChEBI" id="CHEBI:456216"/>
        <dbReference type="EC" id="3.6.4.13"/>
    </reaction>
</comment>
<dbReference type="CDD" id="cd18787">
    <property type="entry name" value="SF2_C_DEAD"/>
    <property type="match status" value="1"/>
</dbReference>
<keyword evidence="3 6" id="KW-0347">Helicase</keyword>
<comment type="similarity">
    <text evidence="6">Belongs to the DEAD box helicase family.</text>
</comment>
<evidence type="ECO:0000256" key="7">
    <source>
        <dbReference type="RuleBase" id="RU365068"/>
    </source>
</evidence>